<evidence type="ECO:0000313" key="1">
    <source>
        <dbReference type="EMBL" id="EHO79799.1"/>
    </source>
</evidence>
<evidence type="ECO:0000313" key="2">
    <source>
        <dbReference type="Proteomes" id="UP000003233"/>
    </source>
</evidence>
<accession>H1PVU5</accession>
<dbReference type="BioCyc" id="FSP457404-HMP:GTSQ-2564-MONOMER"/>
<dbReference type="Proteomes" id="UP000003233">
    <property type="component" value="Unassembled WGS sequence"/>
</dbReference>
<dbReference type="AlphaFoldDB" id="H1PVU5"/>
<dbReference type="RefSeq" id="WP_008698278.1">
    <property type="nucleotide sequence ID" value="NZ_KE161009.1"/>
</dbReference>
<dbReference type="PATRIC" id="fig|457404.5.peg.2613"/>
<sequence>MKIHIYAINGIYLGNIEAEVEEFKKEPKKFFPNWEKGMLAFTEDYRDIIEVED</sequence>
<comment type="caution">
    <text evidence="1">The sequence shown here is derived from an EMBL/GenBank/DDBJ whole genome shotgun (WGS) entry which is preliminary data.</text>
</comment>
<keyword evidence="2" id="KW-1185">Reference proteome</keyword>
<name>H1PVU5_9FUSO</name>
<reference evidence="1 2" key="1">
    <citation type="submission" date="2012-07" db="EMBL/GenBank/DDBJ databases">
        <title>The Genome Sequence of Fusobacterium ulcerans 12_1B.</title>
        <authorList>
            <consortium name="The Broad Institute Genome Sequencing Platform"/>
            <person name="Earl A."/>
            <person name="Ward D."/>
            <person name="Feldgarden M."/>
            <person name="Gevers D."/>
            <person name="Strauss J."/>
            <person name="Ambrose C.E."/>
            <person name="Allen-Vercoe E."/>
            <person name="Walker B."/>
            <person name="Young S.K."/>
            <person name="Zeng Q."/>
            <person name="Gargeya S."/>
            <person name="Fitzgerald M."/>
            <person name="Haas B."/>
            <person name="Abouelleil A."/>
            <person name="Alvarado L."/>
            <person name="Arachchi H.M."/>
            <person name="Berlin A.M."/>
            <person name="Chapman S.B."/>
            <person name="Goldberg J."/>
            <person name="Griggs A."/>
            <person name="Gujja S."/>
            <person name="Hansen M."/>
            <person name="Howarth C."/>
            <person name="Imamovic A."/>
            <person name="Larimer J."/>
            <person name="McCowen C."/>
            <person name="Montmayeur A."/>
            <person name="Murphy C."/>
            <person name="Neiman D."/>
            <person name="Pearson M."/>
            <person name="Priest M."/>
            <person name="Roberts A."/>
            <person name="Saif S."/>
            <person name="Shea T."/>
            <person name="Sisk P."/>
            <person name="Sykes S."/>
            <person name="Wortman J."/>
            <person name="Nusbaum C."/>
            <person name="Birren B."/>
        </authorList>
    </citation>
    <scope>NUCLEOTIDE SEQUENCE [LARGE SCALE GENOMIC DNA]</scope>
    <source>
        <strain evidence="1 2">12_1B</strain>
    </source>
</reference>
<dbReference type="HOGENOM" id="CLU_3061875_0_0_0"/>
<protein>
    <submittedName>
        <fullName evidence="1">Uncharacterized protein</fullName>
    </submittedName>
</protein>
<proteinExistence type="predicted"/>
<gene>
    <name evidence="1" type="ORF">HMPREF0402_02538</name>
</gene>
<organism evidence="1 2">
    <name type="scientific">Fusobacterium ulcerans 12-1B</name>
    <dbReference type="NCBI Taxonomy" id="457404"/>
    <lineage>
        <taxon>Bacteria</taxon>
        <taxon>Fusobacteriati</taxon>
        <taxon>Fusobacteriota</taxon>
        <taxon>Fusobacteriia</taxon>
        <taxon>Fusobacteriales</taxon>
        <taxon>Fusobacteriaceae</taxon>
        <taxon>Fusobacterium</taxon>
    </lineage>
</organism>
<dbReference type="EMBL" id="AGWJ02000023">
    <property type="protein sequence ID" value="EHO79799.1"/>
    <property type="molecule type" value="Genomic_DNA"/>
</dbReference>